<dbReference type="InterPro" id="IPR036431">
    <property type="entry name" value="ARID_dom_sf"/>
</dbReference>
<gene>
    <name evidence="2" type="ORF">TPC1_10881</name>
</gene>
<protein>
    <submittedName>
        <fullName evidence="2">ARID/BRIGHT DNA binding domain-containing protein</fullName>
    </submittedName>
</protein>
<dbReference type="InterPro" id="IPR001606">
    <property type="entry name" value="ARID_dom"/>
</dbReference>
<dbReference type="SUPFAM" id="SSF46774">
    <property type="entry name" value="ARID-like"/>
    <property type="match status" value="1"/>
</dbReference>
<evidence type="ECO:0000259" key="1">
    <source>
        <dbReference type="PROSITE" id="PS51011"/>
    </source>
</evidence>
<feature type="non-terminal residue" evidence="2">
    <location>
        <position position="1"/>
    </location>
</feature>
<sequence length="411" mass="47668">CQYCSQNTWATVKKICGDNQEQLKFHFEVFALNFKFLQIYLNDYPQVAGQPMNLFVLFQQVVNSGGFFTVFRKKEAHGAFHISEVKQPFQLNLFNLPEQHARRLQLEIYCKHLLLYEQYSLGGSVSPRLLQIIKGFSTQQLQQPKSRLNQLQDFTATVPQPIKKQTGFLTQQQHFYSKALLGGQSIAHEGAISLQAEPSQQQKQFLQQVRFAKADLADFEARNRNLRVLFQIKELATENTQHFIFQKLIQLLSWLSPDFCEEVTLILQIFCEFDLRDFDLPTFQLEKADFRVQVIFLARFLQRSAKSKQIRDFGLDLQLLASFIFQTESKMDFHAGLAVLRCHLMEDQDALMGFHGKRGQNDFQGVRGINAFALQILKDLIEELRAREGWEGELEDAEAVYTAIKQSELYE</sequence>
<proteinExistence type="predicted"/>
<feature type="domain" description="ARID" evidence="1">
    <location>
        <begin position="19"/>
        <end position="121"/>
    </location>
</feature>
<dbReference type="AlphaFoldDB" id="A0A146KKJ9"/>
<reference evidence="2" key="1">
    <citation type="submission" date="2015-07" db="EMBL/GenBank/DDBJ databases">
        <title>Adaptation to a free-living lifestyle via gene acquisitions in the diplomonad Trepomonas sp. PC1.</title>
        <authorList>
            <person name="Xu F."/>
            <person name="Jerlstrom-Hultqvist J."/>
            <person name="Kolisko M."/>
            <person name="Simpson A.G.B."/>
            <person name="Roger A.J."/>
            <person name="Svard S.G."/>
            <person name="Andersson J.O."/>
        </authorList>
    </citation>
    <scope>NUCLEOTIDE SEQUENCE</scope>
    <source>
        <strain evidence="2">PC1</strain>
    </source>
</reference>
<organism evidence="2">
    <name type="scientific">Trepomonas sp. PC1</name>
    <dbReference type="NCBI Taxonomy" id="1076344"/>
    <lineage>
        <taxon>Eukaryota</taxon>
        <taxon>Metamonada</taxon>
        <taxon>Diplomonadida</taxon>
        <taxon>Hexamitidae</taxon>
        <taxon>Hexamitinae</taxon>
        <taxon>Trepomonas</taxon>
    </lineage>
</organism>
<name>A0A146KKJ9_9EUKA</name>
<dbReference type="EMBL" id="GDID01000660">
    <property type="protein sequence ID" value="JAP95946.1"/>
    <property type="molecule type" value="Transcribed_RNA"/>
</dbReference>
<dbReference type="Gene3D" id="1.10.150.60">
    <property type="entry name" value="ARID DNA-binding domain"/>
    <property type="match status" value="1"/>
</dbReference>
<dbReference type="GO" id="GO:0003677">
    <property type="term" value="F:DNA binding"/>
    <property type="evidence" value="ECO:0007669"/>
    <property type="project" value="InterPro"/>
</dbReference>
<evidence type="ECO:0000313" key="2">
    <source>
        <dbReference type="EMBL" id="JAP95946.1"/>
    </source>
</evidence>
<dbReference type="PROSITE" id="PS51011">
    <property type="entry name" value="ARID"/>
    <property type="match status" value="1"/>
</dbReference>
<accession>A0A146KKJ9</accession>
<feature type="non-terminal residue" evidence="2">
    <location>
        <position position="411"/>
    </location>
</feature>